<evidence type="ECO:0000256" key="2">
    <source>
        <dbReference type="SAM" id="SignalP"/>
    </source>
</evidence>
<keyword evidence="2" id="KW-0732">Signal</keyword>
<feature type="signal peptide" evidence="2">
    <location>
        <begin position="1"/>
        <end position="16"/>
    </location>
</feature>
<sequence>MKPLLTALIFQFIVTALIHRRREEKRRRLASQSRHRWSKFLRRSDDTSLWRCTNSTVEKRSDDHFRRNHDVGGRNVDDNSTTIRRHGRFPPFDGVSVSLLNIMPVTDITCSR</sequence>
<feature type="chain" id="PRO_5005326458" evidence="2">
    <location>
        <begin position="17"/>
        <end position="112"/>
    </location>
</feature>
<evidence type="ECO:0000256" key="1">
    <source>
        <dbReference type="SAM" id="MobiDB-lite"/>
    </source>
</evidence>
<feature type="region of interest" description="Disordered" evidence="1">
    <location>
        <begin position="61"/>
        <end position="83"/>
    </location>
</feature>
<reference evidence="4" key="2">
    <citation type="submission" date="2017-02" db="UniProtKB">
        <authorList>
            <consortium name="WormBaseParasite"/>
        </authorList>
    </citation>
    <scope>IDENTIFICATION</scope>
</reference>
<dbReference type="WBParaSite" id="ACAC_0000594701-mRNA-1">
    <property type="protein sequence ID" value="ACAC_0000594701-mRNA-1"/>
    <property type="gene ID" value="ACAC_0000594701"/>
</dbReference>
<evidence type="ECO:0000313" key="4">
    <source>
        <dbReference type="WBParaSite" id="ACAC_0000594701-mRNA-1"/>
    </source>
</evidence>
<protein>
    <submittedName>
        <fullName evidence="4">Secreted protein</fullName>
    </submittedName>
</protein>
<name>A0A0K0D7A2_ANGCA</name>
<feature type="compositionally biased region" description="Basic and acidic residues" evidence="1">
    <location>
        <begin position="61"/>
        <end position="77"/>
    </location>
</feature>
<accession>A0A0K0D7A2</accession>
<organism evidence="3 4">
    <name type="scientific">Angiostrongylus cantonensis</name>
    <name type="common">Rat lungworm</name>
    <dbReference type="NCBI Taxonomy" id="6313"/>
    <lineage>
        <taxon>Eukaryota</taxon>
        <taxon>Metazoa</taxon>
        <taxon>Ecdysozoa</taxon>
        <taxon>Nematoda</taxon>
        <taxon>Chromadorea</taxon>
        <taxon>Rhabditida</taxon>
        <taxon>Rhabditina</taxon>
        <taxon>Rhabditomorpha</taxon>
        <taxon>Strongyloidea</taxon>
        <taxon>Metastrongylidae</taxon>
        <taxon>Angiostrongylus</taxon>
    </lineage>
</organism>
<keyword evidence="3" id="KW-1185">Reference proteome</keyword>
<dbReference type="AlphaFoldDB" id="A0A0K0D7A2"/>
<dbReference type="Proteomes" id="UP000035642">
    <property type="component" value="Unassembled WGS sequence"/>
</dbReference>
<evidence type="ECO:0000313" key="3">
    <source>
        <dbReference type="Proteomes" id="UP000035642"/>
    </source>
</evidence>
<proteinExistence type="predicted"/>
<reference evidence="3" key="1">
    <citation type="submission" date="2012-09" db="EMBL/GenBank/DDBJ databases">
        <authorList>
            <person name="Martin A.A."/>
        </authorList>
    </citation>
    <scope>NUCLEOTIDE SEQUENCE</scope>
</reference>